<evidence type="ECO:0000256" key="2">
    <source>
        <dbReference type="ARBA" id="ARBA00022448"/>
    </source>
</evidence>
<dbReference type="Pfam" id="PF01566">
    <property type="entry name" value="Nramp"/>
    <property type="match status" value="1"/>
</dbReference>
<organism evidence="7 8">
    <name type="scientific">Nocardioides ginsengisoli</name>
    <dbReference type="NCBI Taxonomy" id="363868"/>
    <lineage>
        <taxon>Bacteria</taxon>
        <taxon>Bacillati</taxon>
        <taxon>Actinomycetota</taxon>
        <taxon>Actinomycetes</taxon>
        <taxon>Propionibacteriales</taxon>
        <taxon>Nocardioidaceae</taxon>
        <taxon>Nocardioides</taxon>
    </lineage>
</organism>
<evidence type="ECO:0000256" key="4">
    <source>
        <dbReference type="ARBA" id="ARBA00022989"/>
    </source>
</evidence>
<feature type="transmembrane region" description="Helical" evidence="6">
    <location>
        <begin position="122"/>
        <end position="143"/>
    </location>
</feature>
<evidence type="ECO:0000256" key="6">
    <source>
        <dbReference type="SAM" id="Phobius"/>
    </source>
</evidence>
<feature type="transmembrane region" description="Helical" evidence="6">
    <location>
        <begin position="327"/>
        <end position="344"/>
    </location>
</feature>
<feature type="transmembrane region" description="Helical" evidence="6">
    <location>
        <begin position="94"/>
        <end position="116"/>
    </location>
</feature>
<dbReference type="NCBIfam" id="NF037982">
    <property type="entry name" value="Nramp_1"/>
    <property type="match status" value="1"/>
</dbReference>
<feature type="transmembrane region" description="Helical" evidence="6">
    <location>
        <begin position="12"/>
        <end position="31"/>
    </location>
</feature>
<dbReference type="InterPro" id="IPR001046">
    <property type="entry name" value="NRAMP_fam"/>
</dbReference>
<proteinExistence type="predicted"/>
<keyword evidence="8" id="KW-1185">Reference proteome</keyword>
<dbReference type="NCBIfam" id="TIGR01197">
    <property type="entry name" value="nramp"/>
    <property type="match status" value="1"/>
</dbReference>
<keyword evidence="3 6" id="KW-0812">Transmembrane</keyword>
<dbReference type="PRINTS" id="PR00447">
    <property type="entry name" value="NATRESASSCMP"/>
</dbReference>
<keyword evidence="2" id="KW-0813">Transport</keyword>
<gene>
    <name evidence="7" type="ORF">ACFQ3F_02695</name>
</gene>
<keyword evidence="5 6" id="KW-0472">Membrane</keyword>
<dbReference type="NCBIfam" id="NF001923">
    <property type="entry name" value="PRK00701.1"/>
    <property type="match status" value="1"/>
</dbReference>
<feature type="transmembrane region" description="Helical" evidence="6">
    <location>
        <begin position="195"/>
        <end position="222"/>
    </location>
</feature>
<feature type="transmembrane region" description="Helical" evidence="6">
    <location>
        <begin position="243"/>
        <end position="268"/>
    </location>
</feature>
<comment type="caution">
    <text evidence="7">The sequence shown here is derived from an EMBL/GenBank/DDBJ whole genome shotgun (WGS) entry which is preliminary data.</text>
</comment>
<protein>
    <submittedName>
        <fullName evidence="7">Nramp family divalent metal transporter</fullName>
    </submittedName>
</protein>
<dbReference type="EMBL" id="JBHTLX010000005">
    <property type="protein sequence ID" value="MFD1246688.1"/>
    <property type="molecule type" value="Genomic_DNA"/>
</dbReference>
<feature type="transmembrane region" description="Helical" evidence="6">
    <location>
        <begin position="155"/>
        <end position="175"/>
    </location>
</feature>
<dbReference type="PANTHER" id="PTHR11706:SF33">
    <property type="entry name" value="NATURAL RESISTANCE-ASSOCIATED MACROPHAGE PROTEIN 2"/>
    <property type="match status" value="1"/>
</dbReference>
<sequence length="411" mass="43116">MTIAVQGRRRMRLAKGPILLGPAFVAGIAYVDPGNVATNTAAGSRYGYLLVWVVVCANLLAMLVQYLSAKVGIATGRSLPQLCREHYSRRTSGLLWLQAEAVALATDLAEVLGGALALHLLFGVPLLVGGVITGLVSMVLLVLQKPATQHRYERAIIALLAVIVLGFLWSAFAAGPSVSATADGLVPRFQGTESILLATGMLGATVMPHAIYLHSALVVHRFDPARRDDAVKTRLLRTTRTDVLIAMTVAGVVNLSMVLLAAAALGGLGVDTIEGTHAAMADQLGAGVAVLFALALLASGFASSSVGTYAGTVILDGFLRRRLALPIRRLITLAPALVILGLDVDPTRALVISQVVLSFGIPFALFPLVRFTRDRGLMGRFVNTRLTTTAATATAVVVSGLNGALLWLTFA</sequence>
<evidence type="ECO:0000313" key="7">
    <source>
        <dbReference type="EMBL" id="MFD1246688.1"/>
    </source>
</evidence>
<feature type="transmembrane region" description="Helical" evidence="6">
    <location>
        <begin position="288"/>
        <end position="315"/>
    </location>
</feature>
<evidence type="ECO:0000313" key="8">
    <source>
        <dbReference type="Proteomes" id="UP001597229"/>
    </source>
</evidence>
<feature type="transmembrane region" description="Helical" evidence="6">
    <location>
        <begin position="46"/>
        <end position="67"/>
    </location>
</feature>
<dbReference type="PANTHER" id="PTHR11706">
    <property type="entry name" value="SOLUTE CARRIER PROTEIN FAMILY 11 MEMBER"/>
    <property type="match status" value="1"/>
</dbReference>
<reference evidence="8" key="1">
    <citation type="journal article" date="2019" name="Int. J. Syst. Evol. Microbiol.">
        <title>The Global Catalogue of Microorganisms (GCM) 10K type strain sequencing project: providing services to taxonomists for standard genome sequencing and annotation.</title>
        <authorList>
            <consortium name="The Broad Institute Genomics Platform"/>
            <consortium name="The Broad Institute Genome Sequencing Center for Infectious Disease"/>
            <person name="Wu L."/>
            <person name="Ma J."/>
        </authorList>
    </citation>
    <scope>NUCLEOTIDE SEQUENCE [LARGE SCALE GENOMIC DNA]</scope>
    <source>
        <strain evidence="8">CCUG 52478</strain>
    </source>
</reference>
<evidence type="ECO:0000256" key="5">
    <source>
        <dbReference type="ARBA" id="ARBA00023136"/>
    </source>
</evidence>
<name>A0ABW3VXS5_9ACTN</name>
<keyword evidence="4 6" id="KW-1133">Transmembrane helix</keyword>
<accession>A0ABW3VXS5</accession>
<evidence type="ECO:0000256" key="3">
    <source>
        <dbReference type="ARBA" id="ARBA00022692"/>
    </source>
</evidence>
<dbReference type="Gene3D" id="1.10.4160.10">
    <property type="entry name" value="Hydantoin permease"/>
    <property type="match status" value="1"/>
</dbReference>
<dbReference type="Proteomes" id="UP001597229">
    <property type="component" value="Unassembled WGS sequence"/>
</dbReference>
<dbReference type="RefSeq" id="WP_367918892.1">
    <property type="nucleotide sequence ID" value="NZ_BAABAC010000016.1"/>
</dbReference>
<feature type="transmembrane region" description="Helical" evidence="6">
    <location>
        <begin position="350"/>
        <end position="369"/>
    </location>
</feature>
<evidence type="ECO:0000256" key="1">
    <source>
        <dbReference type="ARBA" id="ARBA00004141"/>
    </source>
</evidence>
<feature type="transmembrane region" description="Helical" evidence="6">
    <location>
        <begin position="390"/>
        <end position="410"/>
    </location>
</feature>
<comment type="subcellular location">
    <subcellularLocation>
        <location evidence="1">Membrane</location>
        <topology evidence="1">Multi-pass membrane protein</topology>
    </subcellularLocation>
</comment>